<dbReference type="AlphaFoldDB" id="A0A2P2K2I0"/>
<accession>A0A2P2K2I0</accession>
<protein>
    <submittedName>
        <fullName evidence="1">Uncharacterized protein</fullName>
    </submittedName>
</protein>
<reference evidence="1" key="1">
    <citation type="submission" date="2018-02" db="EMBL/GenBank/DDBJ databases">
        <title>Rhizophora mucronata_Transcriptome.</title>
        <authorList>
            <person name="Meera S.P."/>
            <person name="Sreeshan A."/>
            <person name="Augustine A."/>
        </authorList>
    </citation>
    <scope>NUCLEOTIDE SEQUENCE</scope>
    <source>
        <tissue evidence="1">Leaf</tissue>
    </source>
</reference>
<organism evidence="1">
    <name type="scientific">Rhizophora mucronata</name>
    <name type="common">Asiatic mangrove</name>
    <dbReference type="NCBI Taxonomy" id="61149"/>
    <lineage>
        <taxon>Eukaryota</taxon>
        <taxon>Viridiplantae</taxon>
        <taxon>Streptophyta</taxon>
        <taxon>Embryophyta</taxon>
        <taxon>Tracheophyta</taxon>
        <taxon>Spermatophyta</taxon>
        <taxon>Magnoliopsida</taxon>
        <taxon>eudicotyledons</taxon>
        <taxon>Gunneridae</taxon>
        <taxon>Pentapetalae</taxon>
        <taxon>rosids</taxon>
        <taxon>fabids</taxon>
        <taxon>Malpighiales</taxon>
        <taxon>Rhizophoraceae</taxon>
        <taxon>Rhizophora</taxon>
    </lineage>
</organism>
<dbReference type="EMBL" id="GGEC01019440">
    <property type="protein sequence ID" value="MBW99923.1"/>
    <property type="molecule type" value="Transcribed_RNA"/>
</dbReference>
<sequence>MLIEAHGFVCLSLVRRGNFTFPILSNQHESESLCQICGFFLSFTTCCLKF</sequence>
<evidence type="ECO:0000313" key="1">
    <source>
        <dbReference type="EMBL" id="MBW99923.1"/>
    </source>
</evidence>
<proteinExistence type="predicted"/>
<name>A0A2P2K2I0_RHIMU</name>